<dbReference type="Gene3D" id="3.40.390.10">
    <property type="entry name" value="Collagenase (Catalytic Domain)"/>
    <property type="match status" value="1"/>
</dbReference>
<evidence type="ECO:0000256" key="1">
    <source>
        <dbReference type="ARBA" id="ARBA00001947"/>
    </source>
</evidence>
<dbReference type="Pfam" id="PF01431">
    <property type="entry name" value="Peptidase_M13"/>
    <property type="match status" value="1"/>
</dbReference>
<dbReference type="InterPro" id="IPR042089">
    <property type="entry name" value="Peptidase_M13_dom_2"/>
</dbReference>
<dbReference type="CDD" id="cd08662">
    <property type="entry name" value="M13"/>
    <property type="match status" value="1"/>
</dbReference>
<dbReference type="Gene3D" id="1.10.1380.10">
    <property type="entry name" value="Neutral endopeptidase , domain2"/>
    <property type="match status" value="1"/>
</dbReference>
<evidence type="ECO:0000256" key="8">
    <source>
        <dbReference type="SAM" id="MobiDB-lite"/>
    </source>
</evidence>
<keyword evidence="5 12" id="KW-0378">Hydrolase</keyword>
<reference evidence="12 13" key="1">
    <citation type="submission" date="2019-01" db="EMBL/GenBank/DDBJ databases">
        <title>PMF-metabolizing Aryl O-demethylase.</title>
        <authorList>
            <person name="Kim M."/>
        </authorList>
    </citation>
    <scope>NUCLEOTIDE SEQUENCE [LARGE SCALE GENOMIC DNA]</scope>
    <source>
        <strain evidence="12 13">PMF1</strain>
    </source>
</reference>
<feature type="chain" id="PRO_5020650822" evidence="9">
    <location>
        <begin position="27"/>
        <end position="785"/>
    </location>
</feature>
<feature type="domain" description="Peptidase M13 N-terminal" evidence="11">
    <location>
        <begin position="170"/>
        <end position="536"/>
    </location>
</feature>
<protein>
    <submittedName>
        <fullName evidence="12">Neutral endopeptidase</fullName>
        <ecNumber evidence="12">3.4.24.-</ecNumber>
    </submittedName>
</protein>
<evidence type="ECO:0000313" key="12">
    <source>
        <dbReference type="EMBL" id="QBE98321.1"/>
    </source>
</evidence>
<dbReference type="PANTHER" id="PTHR11733">
    <property type="entry name" value="ZINC METALLOPROTEASE FAMILY M13 NEPRILYSIN-RELATED"/>
    <property type="match status" value="1"/>
</dbReference>
<dbReference type="GO" id="GO:0046872">
    <property type="term" value="F:metal ion binding"/>
    <property type="evidence" value="ECO:0007669"/>
    <property type="project" value="UniProtKB-KW"/>
</dbReference>
<dbReference type="PANTHER" id="PTHR11733:SF167">
    <property type="entry name" value="FI17812P1-RELATED"/>
    <property type="match status" value="1"/>
</dbReference>
<feature type="signal peptide" evidence="9">
    <location>
        <begin position="1"/>
        <end position="26"/>
    </location>
</feature>
<comment type="similarity">
    <text evidence="2">Belongs to the peptidase M13 family.</text>
</comment>
<evidence type="ECO:0000256" key="7">
    <source>
        <dbReference type="ARBA" id="ARBA00023049"/>
    </source>
</evidence>
<accession>A0A4P6LZX2</accession>
<name>A0A4P6LZX2_9FIRM</name>
<dbReference type="GO" id="GO:0004222">
    <property type="term" value="F:metalloendopeptidase activity"/>
    <property type="evidence" value="ECO:0007669"/>
    <property type="project" value="InterPro"/>
</dbReference>
<keyword evidence="9" id="KW-0732">Signal</keyword>
<dbReference type="InterPro" id="IPR024079">
    <property type="entry name" value="MetalloPept_cat_dom_sf"/>
</dbReference>
<dbReference type="GO" id="GO:0016485">
    <property type="term" value="P:protein processing"/>
    <property type="evidence" value="ECO:0007669"/>
    <property type="project" value="TreeGrafter"/>
</dbReference>
<dbReference type="Pfam" id="PF05649">
    <property type="entry name" value="Peptidase_M13_N"/>
    <property type="match status" value="1"/>
</dbReference>
<evidence type="ECO:0000256" key="5">
    <source>
        <dbReference type="ARBA" id="ARBA00022801"/>
    </source>
</evidence>
<evidence type="ECO:0000313" key="13">
    <source>
        <dbReference type="Proteomes" id="UP000289794"/>
    </source>
</evidence>
<keyword evidence="6" id="KW-0862">Zinc</keyword>
<dbReference type="SUPFAM" id="SSF55486">
    <property type="entry name" value="Metalloproteases ('zincins'), catalytic domain"/>
    <property type="match status" value="1"/>
</dbReference>
<gene>
    <name evidence="12" type="primary">pepO</name>
    <name evidence="12" type="ORF">PMF13cell1_03887</name>
</gene>
<dbReference type="RefSeq" id="WP_130181776.1">
    <property type="nucleotide sequence ID" value="NZ_CP035945.1"/>
</dbReference>
<sequence>MKNIKFKQIMAILTAAALLGGCSAPAGGSYTDQKTQTEKSEDSSQTESVTAGALADYFLKAAEGYRDSVNRADIIDGFKESEKATRLQMLVMASRAFGTLPKPGRYAKLTASPAPDISGAPQWAKNALENLTGGGILASSDLENGDHPVSMKDAGMIAARFYTFFGSDLKDDFYTAVNQNLLNTLEIPKDQESAGGSATVSANTDKQLKDLIMEIVNSGEEYPQGSPEQKIRDFYQSYEDKEKREQEGINPLKKYLDEVENAKSISELNVAIGRAVDELGIFANGLFSGFPVTDMKDSTKMVLQLMTPMAGLQKEDYNDPESDAYKEYQNTLTEQLLATGESQTDAKRHAESIMELEKNLAAHMDEPDKSGKIKAQNYYTTNMLSQKEPQTKAAELLTAMGIKPDIKMVVFDELQFKEYLKWFTEENLELLKSMEKIALLSGYGSYLSTDLAEKFGNNMDAETGDAAVQNFLSEELGKLYTDRFFNSESKGEIEEMTALMIETFKNRVKRLDWMSEETKKEALKKLDSLTVLIGYPDEWEFNKAEIAGPDKGGSYFKNVAASEANRWKQQLKKLEQPADPRRFALAAYTVNAAANRNTNTLIFPAGILQAPFYDKNASFEQNLGAIGSTIAHEITHMFDDGGAQYDARGNLRDWWTKEDYSHFQKLCKKAEDFYEGHEAVPGAAADSKENLSENIADIGGIACGLEILSTMENPNYDAFFRSFANQWAKVADYDTLAELAQTDTHAPNKLRCNLVLSNFQEFYDTYGISEGDGMYTAPEERIQIW</sequence>
<dbReference type="EC" id="3.4.24.-" evidence="12"/>
<organism evidence="12 13">
    <name type="scientific">Blautia producta</name>
    <dbReference type="NCBI Taxonomy" id="33035"/>
    <lineage>
        <taxon>Bacteria</taxon>
        <taxon>Bacillati</taxon>
        <taxon>Bacillota</taxon>
        <taxon>Clostridia</taxon>
        <taxon>Lachnospirales</taxon>
        <taxon>Lachnospiraceae</taxon>
        <taxon>Blautia</taxon>
    </lineage>
</organism>
<dbReference type="PROSITE" id="PS51885">
    <property type="entry name" value="NEPRILYSIN"/>
    <property type="match status" value="1"/>
</dbReference>
<evidence type="ECO:0000259" key="10">
    <source>
        <dbReference type="Pfam" id="PF01431"/>
    </source>
</evidence>
<dbReference type="AlphaFoldDB" id="A0A4P6LZX2"/>
<comment type="cofactor">
    <cofactor evidence="1">
        <name>Zn(2+)</name>
        <dbReference type="ChEBI" id="CHEBI:29105"/>
    </cofactor>
</comment>
<dbReference type="PRINTS" id="PR00786">
    <property type="entry name" value="NEPRILYSIN"/>
</dbReference>
<evidence type="ECO:0000259" key="11">
    <source>
        <dbReference type="Pfam" id="PF05649"/>
    </source>
</evidence>
<keyword evidence="7" id="KW-0482">Metalloprotease</keyword>
<dbReference type="InterPro" id="IPR000718">
    <property type="entry name" value="Peptidase_M13"/>
</dbReference>
<dbReference type="Proteomes" id="UP000289794">
    <property type="component" value="Chromosome"/>
</dbReference>
<feature type="domain" description="Peptidase M13 C-terminal" evidence="10">
    <location>
        <begin position="591"/>
        <end position="782"/>
    </location>
</feature>
<keyword evidence="4" id="KW-0479">Metal-binding</keyword>
<dbReference type="EMBL" id="CP035945">
    <property type="protein sequence ID" value="QBE98321.1"/>
    <property type="molecule type" value="Genomic_DNA"/>
</dbReference>
<feature type="region of interest" description="Disordered" evidence="8">
    <location>
        <begin position="28"/>
        <end position="48"/>
    </location>
</feature>
<evidence type="ECO:0000256" key="4">
    <source>
        <dbReference type="ARBA" id="ARBA00022723"/>
    </source>
</evidence>
<dbReference type="PROSITE" id="PS51257">
    <property type="entry name" value="PROKAR_LIPOPROTEIN"/>
    <property type="match status" value="1"/>
</dbReference>
<evidence type="ECO:0000256" key="2">
    <source>
        <dbReference type="ARBA" id="ARBA00007357"/>
    </source>
</evidence>
<evidence type="ECO:0000256" key="3">
    <source>
        <dbReference type="ARBA" id="ARBA00022670"/>
    </source>
</evidence>
<dbReference type="KEGG" id="bpro:PMF13cell1_03887"/>
<proteinExistence type="inferred from homology"/>
<dbReference type="GO" id="GO:0005886">
    <property type="term" value="C:plasma membrane"/>
    <property type="evidence" value="ECO:0007669"/>
    <property type="project" value="TreeGrafter"/>
</dbReference>
<evidence type="ECO:0000256" key="6">
    <source>
        <dbReference type="ARBA" id="ARBA00022833"/>
    </source>
</evidence>
<dbReference type="InterPro" id="IPR018497">
    <property type="entry name" value="Peptidase_M13_C"/>
</dbReference>
<evidence type="ECO:0000256" key="9">
    <source>
        <dbReference type="SAM" id="SignalP"/>
    </source>
</evidence>
<keyword evidence="3" id="KW-0645">Protease</keyword>
<dbReference type="InterPro" id="IPR008753">
    <property type="entry name" value="Peptidase_M13_N"/>
</dbReference>